<dbReference type="Proteomes" id="UP001497516">
    <property type="component" value="Chromosome 6"/>
</dbReference>
<sequence length="189" mass="20762">MSTTPSRLVLESNNQFLIATSSGAFLVVEPEAYELNTTTIPTNVSSWKRAGIVGPASSSTHEEMEVFGTVLTGAKVAEASRDIINLQALVNREGFTVMYFNVGAGDMYLRDASLMRRHNDLFDWSKYGVTVPKPVQTVWDRFQQAAGGEKMVSGEGVGPLKNDVEEIERAVEMLEVQVGVLKDELQVFV</sequence>
<dbReference type="AlphaFoldDB" id="A0AAV2FJT3"/>
<protein>
    <submittedName>
        <fullName evidence="1">Uncharacterized protein</fullName>
    </submittedName>
</protein>
<keyword evidence="2" id="KW-1185">Reference proteome</keyword>
<evidence type="ECO:0000313" key="2">
    <source>
        <dbReference type="Proteomes" id="UP001497516"/>
    </source>
</evidence>
<evidence type="ECO:0000313" key="1">
    <source>
        <dbReference type="EMBL" id="CAL1398212.1"/>
    </source>
</evidence>
<reference evidence="1 2" key="1">
    <citation type="submission" date="2024-04" db="EMBL/GenBank/DDBJ databases">
        <authorList>
            <person name="Fracassetti M."/>
        </authorList>
    </citation>
    <scope>NUCLEOTIDE SEQUENCE [LARGE SCALE GENOMIC DNA]</scope>
</reference>
<name>A0AAV2FJT3_9ROSI</name>
<proteinExistence type="predicted"/>
<organism evidence="1 2">
    <name type="scientific">Linum trigynum</name>
    <dbReference type="NCBI Taxonomy" id="586398"/>
    <lineage>
        <taxon>Eukaryota</taxon>
        <taxon>Viridiplantae</taxon>
        <taxon>Streptophyta</taxon>
        <taxon>Embryophyta</taxon>
        <taxon>Tracheophyta</taxon>
        <taxon>Spermatophyta</taxon>
        <taxon>Magnoliopsida</taxon>
        <taxon>eudicotyledons</taxon>
        <taxon>Gunneridae</taxon>
        <taxon>Pentapetalae</taxon>
        <taxon>rosids</taxon>
        <taxon>fabids</taxon>
        <taxon>Malpighiales</taxon>
        <taxon>Linaceae</taxon>
        <taxon>Linum</taxon>
    </lineage>
</organism>
<gene>
    <name evidence="1" type="ORF">LTRI10_LOCUS38456</name>
</gene>
<accession>A0AAV2FJT3</accession>
<dbReference type="EMBL" id="OZ034819">
    <property type="protein sequence ID" value="CAL1398212.1"/>
    <property type="molecule type" value="Genomic_DNA"/>
</dbReference>